<protein>
    <submittedName>
        <fullName evidence="4">MARVEL domain-containing protein</fullName>
    </submittedName>
</protein>
<feature type="compositionally biased region" description="Low complexity" evidence="1">
    <location>
        <begin position="1"/>
        <end position="16"/>
    </location>
</feature>
<organism evidence="3 4">
    <name type="scientific">Panagrellus redivivus</name>
    <name type="common">Microworm</name>
    <dbReference type="NCBI Taxonomy" id="6233"/>
    <lineage>
        <taxon>Eukaryota</taxon>
        <taxon>Metazoa</taxon>
        <taxon>Ecdysozoa</taxon>
        <taxon>Nematoda</taxon>
        <taxon>Chromadorea</taxon>
        <taxon>Rhabditida</taxon>
        <taxon>Tylenchina</taxon>
        <taxon>Panagrolaimomorpha</taxon>
        <taxon>Panagrolaimoidea</taxon>
        <taxon>Panagrolaimidae</taxon>
        <taxon>Panagrellus</taxon>
    </lineage>
</organism>
<feature type="region of interest" description="Disordered" evidence="1">
    <location>
        <begin position="1"/>
        <end position="21"/>
    </location>
</feature>
<reference evidence="3" key="1">
    <citation type="journal article" date="2013" name="Genetics">
        <title>The draft genome and transcriptome of Panagrellus redivivus are shaped by the harsh demands of a free-living lifestyle.</title>
        <authorList>
            <person name="Srinivasan J."/>
            <person name="Dillman A.R."/>
            <person name="Macchietto M.G."/>
            <person name="Heikkinen L."/>
            <person name="Lakso M."/>
            <person name="Fracchia K.M."/>
            <person name="Antoshechkin I."/>
            <person name="Mortazavi A."/>
            <person name="Wong G."/>
            <person name="Sternberg P.W."/>
        </authorList>
    </citation>
    <scope>NUCLEOTIDE SEQUENCE [LARGE SCALE GENOMIC DNA]</scope>
    <source>
        <strain evidence="3">MT8872</strain>
    </source>
</reference>
<feature type="transmembrane region" description="Helical" evidence="2">
    <location>
        <begin position="119"/>
        <end position="143"/>
    </location>
</feature>
<dbReference type="AlphaFoldDB" id="A0A7E4V0M9"/>
<feature type="transmembrane region" description="Helical" evidence="2">
    <location>
        <begin position="81"/>
        <end position="107"/>
    </location>
</feature>
<proteinExistence type="predicted"/>
<keyword evidence="2" id="KW-1133">Transmembrane helix</keyword>
<dbReference type="Proteomes" id="UP000492821">
    <property type="component" value="Unassembled WGS sequence"/>
</dbReference>
<feature type="transmembrane region" description="Helical" evidence="2">
    <location>
        <begin position="163"/>
        <end position="185"/>
    </location>
</feature>
<reference evidence="4" key="2">
    <citation type="submission" date="2020-10" db="UniProtKB">
        <authorList>
            <consortium name="WormBaseParasite"/>
        </authorList>
    </citation>
    <scope>IDENTIFICATION</scope>
</reference>
<keyword evidence="3" id="KW-1185">Reference proteome</keyword>
<feature type="transmembrane region" description="Helical" evidence="2">
    <location>
        <begin position="51"/>
        <end position="75"/>
    </location>
</feature>
<keyword evidence="2" id="KW-0812">Transmembrane</keyword>
<evidence type="ECO:0000256" key="1">
    <source>
        <dbReference type="SAM" id="MobiDB-lite"/>
    </source>
</evidence>
<accession>A0A7E4V0M9</accession>
<name>A0A7E4V0M9_PANRE</name>
<evidence type="ECO:0000313" key="4">
    <source>
        <dbReference type="WBParaSite" id="Pan_g14751.t1"/>
    </source>
</evidence>
<keyword evidence="2" id="KW-0472">Membrane</keyword>
<evidence type="ECO:0000313" key="3">
    <source>
        <dbReference type="Proteomes" id="UP000492821"/>
    </source>
</evidence>
<evidence type="ECO:0000256" key="2">
    <source>
        <dbReference type="SAM" id="Phobius"/>
    </source>
</evidence>
<dbReference type="WBParaSite" id="Pan_g14751.t1">
    <property type="protein sequence ID" value="Pan_g14751.t1"/>
    <property type="gene ID" value="Pan_g14751"/>
</dbReference>
<sequence length="217" mass="23533">MPSSESSSAGSQDGGSPLPPKSPAPAPFVFDPNDKFYMAPPAAGLLHYRTAAMWAGVLEVLLMIGASFVMIHFYANVGLTGLYSAVVMLVFMSMAIISTAIMIYAIVAEKPNMMYPKTVGLKLTISMLLIGAAISISSMSAGIETTSRLFSPFVNVHMMEDSLGPIWPFNLACVSFTGAAIAIWFHKLVDGCHEFLLDKKYFEARDNRSIEMSETKK</sequence>